<organism evidence="2 3">
    <name type="scientific">Halalkalibacter kiskunsagensis</name>
    <dbReference type="NCBI Taxonomy" id="1548599"/>
    <lineage>
        <taxon>Bacteria</taxon>
        <taxon>Bacillati</taxon>
        <taxon>Bacillota</taxon>
        <taxon>Bacilli</taxon>
        <taxon>Bacillales</taxon>
        <taxon>Bacillaceae</taxon>
        <taxon>Halalkalibacter</taxon>
    </lineage>
</organism>
<reference evidence="2 3" key="1">
    <citation type="submission" date="2024-09" db="EMBL/GenBank/DDBJ databases">
        <authorList>
            <person name="Sun Q."/>
            <person name="Mori K."/>
        </authorList>
    </citation>
    <scope>NUCLEOTIDE SEQUENCE [LARGE SCALE GENOMIC DNA]</scope>
    <source>
        <strain evidence="2 3">NCAIM B.02610</strain>
    </source>
</reference>
<feature type="transmembrane region" description="Helical" evidence="1">
    <location>
        <begin position="7"/>
        <end position="27"/>
    </location>
</feature>
<keyword evidence="1" id="KW-1133">Transmembrane helix</keyword>
<protein>
    <submittedName>
        <fullName evidence="2">Uncharacterized protein</fullName>
    </submittedName>
</protein>
<comment type="caution">
    <text evidence="2">The sequence shown here is derived from an EMBL/GenBank/DDBJ whole genome shotgun (WGS) entry which is preliminary data.</text>
</comment>
<dbReference type="Proteomes" id="UP001589838">
    <property type="component" value="Unassembled WGS sequence"/>
</dbReference>
<accession>A0ABV6KJP3</accession>
<evidence type="ECO:0000256" key="1">
    <source>
        <dbReference type="SAM" id="Phobius"/>
    </source>
</evidence>
<sequence length="197" mass="21916">MFRGNKPVLILPAILMVLMLLGGYHFLQESESVTNEDLQNIIEVQVSTNTTRQGLDIEANWDWTVMPVEGLYGEDYIGISVINRETGQVRTDIEIENGILELLYANQVIEQTEGTVVENGIIFAFSNQLIEHESYGNIGRVGASIIGEGLEKDDIIVTLLHTWSDHTPLEMEDARFSSPTFTGAANVPHWIVSQVAN</sequence>
<keyword evidence="1" id="KW-0472">Membrane</keyword>
<keyword evidence="3" id="KW-1185">Reference proteome</keyword>
<evidence type="ECO:0000313" key="3">
    <source>
        <dbReference type="Proteomes" id="UP001589838"/>
    </source>
</evidence>
<dbReference type="RefSeq" id="WP_335963830.1">
    <property type="nucleotide sequence ID" value="NZ_JAXBLX010000065.1"/>
</dbReference>
<dbReference type="EMBL" id="JBHLUX010000094">
    <property type="protein sequence ID" value="MFC0473543.1"/>
    <property type="molecule type" value="Genomic_DNA"/>
</dbReference>
<proteinExistence type="predicted"/>
<name>A0ABV6KJP3_9BACI</name>
<evidence type="ECO:0000313" key="2">
    <source>
        <dbReference type="EMBL" id="MFC0473543.1"/>
    </source>
</evidence>
<keyword evidence="1" id="KW-0812">Transmembrane</keyword>
<gene>
    <name evidence="2" type="ORF">ACFFHM_24305</name>
</gene>